<dbReference type="InterPro" id="IPR038740">
    <property type="entry name" value="BioF2-like_GNAT_dom"/>
</dbReference>
<gene>
    <name evidence="2" type="ORF">MNBD_GAMMA06-581</name>
</gene>
<organism evidence="2">
    <name type="scientific">hydrothermal vent metagenome</name>
    <dbReference type="NCBI Taxonomy" id="652676"/>
    <lineage>
        <taxon>unclassified sequences</taxon>
        <taxon>metagenomes</taxon>
        <taxon>ecological metagenomes</taxon>
    </lineage>
</organism>
<reference evidence="2" key="1">
    <citation type="submission" date="2018-06" db="EMBL/GenBank/DDBJ databases">
        <authorList>
            <person name="Zhirakovskaya E."/>
        </authorList>
    </citation>
    <scope>NUCLEOTIDE SEQUENCE</scope>
</reference>
<sequence length="371" mass="43350">MSAYRTETCILKNTQNVKAEWCELQLSADYSYFQSWGWIETWLDLIALELQPVVIRTWCGHILVGIGLFVSKDIKRRAIFHARTMHLNEFPFDCSNMITEYNGLLIAKSHEQEVYTEVINHLLRKYKTCDEFYFGAVLEQTASFVMEKIFDEKVNFLINETSVTRSVNLLALQPGIENYLSSLSRNRRGQIRRAIRLYDSENSLRLEQAKNVDEALQFLDGLKLLHTEYWQSKDKGGSFANVLWEKFHRHLIQKNFEAGEIQLLKISCHQGEIAYIYSFILNKHVYVVQTGFVQSKDKRLMPGYVAHAMAITYNCEQGMHTYDLMHGDVLYKRILCNCSSKLQWLVVQRPRLKFAVEKIAVSLVRRFKKTC</sequence>
<evidence type="ECO:0000313" key="2">
    <source>
        <dbReference type="EMBL" id="VAW54760.1"/>
    </source>
</evidence>
<evidence type="ECO:0000259" key="1">
    <source>
        <dbReference type="Pfam" id="PF13480"/>
    </source>
</evidence>
<protein>
    <recommendedName>
        <fullName evidence="1">BioF2-like acetyltransferase domain-containing protein</fullName>
    </recommendedName>
</protein>
<feature type="domain" description="BioF2-like acetyltransferase" evidence="1">
    <location>
        <begin position="185"/>
        <end position="333"/>
    </location>
</feature>
<dbReference type="Gene3D" id="3.40.630.30">
    <property type="match status" value="1"/>
</dbReference>
<name>A0A3B0WQ63_9ZZZZ</name>
<accession>A0A3B0WQ63</accession>
<dbReference type="SUPFAM" id="SSF55729">
    <property type="entry name" value="Acyl-CoA N-acyltransferases (Nat)"/>
    <property type="match status" value="1"/>
</dbReference>
<dbReference type="EMBL" id="UOFD01000079">
    <property type="protein sequence ID" value="VAW54760.1"/>
    <property type="molecule type" value="Genomic_DNA"/>
</dbReference>
<proteinExistence type="predicted"/>
<dbReference type="InterPro" id="IPR016181">
    <property type="entry name" value="Acyl_CoA_acyltransferase"/>
</dbReference>
<dbReference type="Pfam" id="PF13480">
    <property type="entry name" value="Acetyltransf_6"/>
    <property type="match status" value="1"/>
</dbReference>
<dbReference type="AlphaFoldDB" id="A0A3B0WQ63"/>